<dbReference type="Pfam" id="PF09335">
    <property type="entry name" value="VTT_dom"/>
    <property type="match status" value="1"/>
</dbReference>
<evidence type="ECO:0000313" key="3">
    <source>
        <dbReference type="EMBL" id="CUU40065.1"/>
    </source>
</evidence>
<evidence type="ECO:0000313" key="5">
    <source>
        <dbReference type="Proteomes" id="UP000029925"/>
    </source>
</evidence>
<feature type="domain" description="VTT" evidence="2">
    <location>
        <begin position="74"/>
        <end position="190"/>
    </location>
</feature>
<dbReference type="KEGG" id="hty:BN2458_PEG1180"/>
<gene>
    <name evidence="3" type="ORF">BN2458_PEG1180</name>
    <name evidence="4" type="ORF">LS75_004990</name>
</gene>
<dbReference type="PATRIC" id="fig|76936.10.peg.1154"/>
<reference evidence="3" key="2">
    <citation type="submission" date="2015-11" db="EMBL/GenBank/DDBJ databases">
        <authorList>
            <person name="Zhang Y."/>
            <person name="Guo Z."/>
        </authorList>
    </citation>
    <scope>NUCLEOTIDE SEQUENCE</scope>
    <source>
        <strain evidence="3">1</strain>
    </source>
</reference>
<dbReference type="OrthoDB" id="948134at2"/>
<dbReference type="PANTHER" id="PTHR42709">
    <property type="entry name" value="ALKALINE PHOSPHATASE LIKE PROTEIN"/>
    <property type="match status" value="1"/>
</dbReference>
<keyword evidence="5" id="KW-1185">Reference proteome</keyword>
<dbReference type="STRING" id="76936.BN2458_PEG1180"/>
<dbReference type="InterPro" id="IPR032816">
    <property type="entry name" value="VTT_dom"/>
</dbReference>
<dbReference type="Proteomes" id="UP000064525">
    <property type="component" value="Chromosome I"/>
</dbReference>
<protein>
    <submittedName>
        <fullName evidence="4">DedA family protein</fullName>
    </submittedName>
    <submittedName>
        <fullName evidence="3">FIG139438: lipoprotein B</fullName>
    </submittedName>
</protein>
<evidence type="ECO:0000256" key="1">
    <source>
        <dbReference type="SAM" id="Phobius"/>
    </source>
</evidence>
<keyword evidence="1" id="KW-0812">Transmembrane</keyword>
<reference evidence="4 5" key="1">
    <citation type="journal article" date="2014" name="Genome Announc.">
        <title>Draft genome sequences of eight enterohepatic helicobacter species isolated from both laboratory and wild rodents.</title>
        <authorList>
            <person name="Sheh A."/>
            <person name="Shen Z."/>
            <person name="Fox J.G."/>
        </authorList>
    </citation>
    <scope>NUCLEOTIDE SEQUENCE [LARGE SCALE GENOMIC DNA]</scope>
    <source>
        <strain evidence="4 5">MIT 98-6810</strain>
    </source>
</reference>
<dbReference type="InterPro" id="IPR051311">
    <property type="entry name" value="DedA_domain"/>
</dbReference>
<feature type="transmembrane region" description="Helical" evidence="1">
    <location>
        <begin position="57"/>
        <end position="81"/>
    </location>
</feature>
<keyword evidence="3" id="KW-0449">Lipoprotein</keyword>
<evidence type="ECO:0000313" key="4">
    <source>
        <dbReference type="EMBL" id="TLD78666.1"/>
    </source>
</evidence>
<keyword evidence="1" id="KW-0472">Membrane</keyword>
<dbReference type="Proteomes" id="UP000029925">
    <property type="component" value="Unassembled WGS sequence"/>
</dbReference>
<dbReference type="EMBL" id="JRPF02000004">
    <property type="protein sequence ID" value="TLD78666.1"/>
    <property type="molecule type" value="Genomic_DNA"/>
</dbReference>
<feature type="transmembrane region" description="Helical" evidence="1">
    <location>
        <begin position="207"/>
        <end position="225"/>
    </location>
</feature>
<name>A0A0S4PVI7_9HELI</name>
<sequence>MNLIQKAIIYAKNEPKRILVWGLVIAIAIALFVLYKRSGFSLEEFITHLWNQYVEDWGYVILFFWGILEGELGLIFAGLATHDGKMNLIIAILVAGLGGFVGDQIYFYIGRFNRKKIQEEFTSQRRKFALAHLLLKKYGWSIIFIQRYMYGMRTIIPMSIGTTRYSALKFAIINLFSAWVWAAITIVLTYIFGEEIFIVLDWFKDHPYLLIPLAITIGGGVMWYFHSQTKKVDTKIEKIQKGLEKKANRDSEVTQRKLH</sequence>
<reference evidence="6" key="3">
    <citation type="submission" date="2015-11" db="EMBL/GenBank/DDBJ databases">
        <authorList>
            <person name="Anvar S.Y."/>
        </authorList>
    </citation>
    <scope>NUCLEOTIDE SEQUENCE [LARGE SCALE GENOMIC DNA]</scope>
</reference>
<feature type="transmembrane region" description="Helical" evidence="1">
    <location>
        <begin position="88"/>
        <end position="109"/>
    </location>
</feature>
<organism evidence="3 6">
    <name type="scientific">Helicobacter typhlonius</name>
    <dbReference type="NCBI Taxonomy" id="76936"/>
    <lineage>
        <taxon>Bacteria</taxon>
        <taxon>Pseudomonadati</taxon>
        <taxon>Campylobacterota</taxon>
        <taxon>Epsilonproteobacteria</taxon>
        <taxon>Campylobacterales</taxon>
        <taxon>Helicobacteraceae</taxon>
        <taxon>Helicobacter</taxon>
    </lineage>
</organism>
<evidence type="ECO:0000259" key="2">
    <source>
        <dbReference type="Pfam" id="PF09335"/>
    </source>
</evidence>
<proteinExistence type="predicted"/>
<dbReference type="RefSeq" id="WP_052082157.1">
    <property type="nucleotide sequence ID" value="NZ_CAJTQN010000003.1"/>
</dbReference>
<evidence type="ECO:0000313" key="6">
    <source>
        <dbReference type="Proteomes" id="UP000064525"/>
    </source>
</evidence>
<dbReference type="GO" id="GO:0005886">
    <property type="term" value="C:plasma membrane"/>
    <property type="evidence" value="ECO:0007669"/>
    <property type="project" value="TreeGrafter"/>
</dbReference>
<dbReference type="GeneID" id="78151385"/>
<dbReference type="AlphaFoldDB" id="A0A0S4PVI7"/>
<dbReference type="EMBL" id="LN907858">
    <property type="protein sequence ID" value="CUU40065.1"/>
    <property type="molecule type" value="Genomic_DNA"/>
</dbReference>
<feature type="transmembrane region" description="Helical" evidence="1">
    <location>
        <begin position="18"/>
        <end position="37"/>
    </location>
</feature>
<feature type="transmembrane region" description="Helical" evidence="1">
    <location>
        <begin position="129"/>
        <end position="150"/>
    </location>
</feature>
<dbReference type="PANTHER" id="PTHR42709:SF2">
    <property type="entry name" value="INNER MEMBRANE PROTEIN YOHD"/>
    <property type="match status" value="1"/>
</dbReference>
<accession>A0A0S4PVI7</accession>
<keyword evidence="1" id="KW-1133">Transmembrane helix</keyword>
<feature type="transmembrane region" description="Helical" evidence="1">
    <location>
        <begin position="171"/>
        <end position="192"/>
    </location>
</feature>